<accession>A0AAD4T1N4</accession>
<feature type="compositionally biased region" description="Basic and acidic residues" evidence="7">
    <location>
        <begin position="193"/>
        <end position="202"/>
    </location>
</feature>
<dbReference type="PRINTS" id="PR00367">
    <property type="entry name" value="ETHRSPELEMNT"/>
</dbReference>
<dbReference type="InterPro" id="IPR001471">
    <property type="entry name" value="AP2/ERF_dom"/>
</dbReference>
<keyword evidence="3" id="KW-0238">DNA-binding</keyword>
<dbReference type="Proteomes" id="UP001202328">
    <property type="component" value="Unassembled WGS sequence"/>
</dbReference>
<dbReference type="FunFam" id="3.30.730.10:FF:000005">
    <property type="entry name" value="ethylene-responsive transcription factor RAP2-11"/>
    <property type="match status" value="1"/>
</dbReference>
<feature type="domain" description="AP2/ERF" evidence="8">
    <location>
        <begin position="28"/>
        <end position="85"/>
    </location>
</feature>
<comment type="subcellular location">
    <subcellularLocation>
        <location evidence="1">Nucleus</location>
    </subcellularLocation>
</comment>
<evidence type="ECO:0000256" key="1">
    <source>
        <dbReference type="ARBA" id="ARBA00004123"/>
    </source>
</evidence>
<keyword evidence="10" id="KW-1185">Reference proteome</keyword>
<evidence type="ECO:0000256" key="5">
    <source>
        <dbReference type="ARBA" id="ARBA00023242"/>
    </source>
</evidence>
<evidence type="ECO:0000256" key="2">
    <source>
        <dbReference type="ARBA" id="ARBA00023015"/>
    </source>
</evidence>
<sequence length="387" mass="42475">MRGPIEGHVKRKAFSSSSDIGRGSNTRRFVGVRQRPSGRWVAEIKDSIQKVRLWLGTFDTAEDAARAYDDAARTLRGPNARTNFELPLTNSSTASCCSSDKSNRAADKYMTPFSFEDSISTKAAATFEMNDGGDQLGGLLGALKAKLLEEKVVPIRIFGTTGSSQRSRVMVTRLDHHTNHLNSTTSPRGIKISRSDSIRCPDPDNDQISSRLRTVVKNKAGVQVRGSSSYNLAVVASPRDDRDEETPKQRDLSYSEDDNLLEAIASHGKASGSSGDGPTTVHDPDDLDLLVLETENLIHAERGFHGGDNLLSTTTETVATSHDIISQQLSYGADVERGLGHCGTWSLFEVPNHRCHLHEDYMAEFEEEENNRDVWNAIQNVVSSLLS</sequence>
<dbReference type="Gene3D" id="3.30.730.10">
    <property type="entry name" value="AP2/ERF domain"/>
    <property type="match status" value="1"/>
</dbReference>
<dbReference type="Pfam" id="PF00847">
    <property type="entry name" value="AP2"/>
    <property type="match status" value="1"/>
</dbReference>
<dbReference type="AlphaFoldDB" id="A0AAD4T1N4"/>
<dbReference type="CDD" id="cd00018">
    <property type="entry name" value="AP2"/>
    <property type="match status" value="1"/>
</dbReference>
<organism evidence="9 10">
    <name type="scientific">Papaver atlanticum</name>
    <dbReference type="NCBI Taxonomy" id="357466"/>
    <lineage>
        <taxon>Eukaryota</taxon>
        <taxon>Viridiplantae</taxon>
        <taxon>Streptophyta</taxon>
        <taxon>Embryophyta</taxon>
        <taxon>Tracheophyta</taxon>
        <taxon>Spermatophyta</taxon>
        <taxon>Magnoliopsida</taxon>
        <taxon>Ranunculales</taxon>
        <taxon>Papaveraceae</taxon>
        <taxon>Papaveroideae</taxon>
        <taxon>Papaver</taxon>
    </lineage>
</organism>
<dbReference type="PROSITE" id="PS51032">
    <property type="entry name" value="AP2_ERF"/>
    <property type="match status" value="1"/>
</dbReference>
<keyword evidence="2" id="KW-0805">Transcription regulation</keyword>
<evidence type="ECO:0000256" key="6">
    <source>
        <dbReference type="ARBA" id="ARBA00024343"/>
    </source>
</evidence>
<dbReference type="InterPro" id="IPR050913">
    <property type="entry name" value="AP2/ERF_ERF"/>
</dbReference>
<dbReference type="GO" id="GO:0003677">
    <property type="term" value="F:DNA binding"/>
    <property type="evidence" value="ECO:0007669"/>
    <property type="project" value="UniProtKB-KW"/>
</dbReference>
<comment type="caution">
    <text evidence="9">The sequence shown here is derived from an EMBL/GenBank/DDBJ whole genome shotgun (WGS) entry which is preliminary data.</text>
</comment>
<dbReference type="SUPFAM" id="SSF54171">
    <property type="entry name" value="DNA-binding domain"/>
    <property type="match status" value="1"/>
</dbReference>
<name>A0AAD4T1N4_9MAGN</name>
<keyword evidence="5" id="KW-0539">Nucleus</keyword>
<evidence type="ECO:0000313" key="10">
    <source>
        <dbReference type="Proteomes" id="UP001202328"/>
    </source>
</evidence>
<feature type="compositionally biased region" description="Basic and acidic residues" evidence="7">
    <location>
        <begin position="238"/>
        <end position="253"/>
    </location>
</feature>
<gene>
    <name evidence="9" type="ORF">MKW98_027568</name>
</gene>
<feature type="region of interest" description="Disordered" evidence="7">
    <location>
        <begin position="1"/>
        <end position="20"/>
    </location>
</feature>
<feature type="region of interest" description="Disordered" evidence="7">
    <location>
        <begin position="235"/>
        <end position="256"/>
    </location>
</feature>
<proteinExistence type="inferred from homology"/>
<feature type="region of interest" description="Disordered" evidence="7">
    <location>
        <begin position="178"/>
        <end position="207"/>
    </location>
</feature>
<evidence type="ECO:0000256" key="4">
    <source>
        <dbReference type="ARBA" id="ARBA00023163"/>
    </source>
</evidence>
<dbReference type="InterPro" id="IPR036955">
    <property type="entry name" value="AP2/ERF_dom_sf"/>
</dbReference>
<evidence type="ECO:0000256" key="3">
    <source>
        <dbReference type="ARBA" id="ARBA00023125"/>
    </source>
</evidence>
<evidence type="ECO:0000259" key="8">
    <source>
        <dbReference type="PROSITE" id="PS51032"/>
    </source>
</evidence>
<dbReference type="SMART" id="SM00380">
    <property type="entry name" value="AP2"/>
    <property type="match status" value="1"/>
</dbReference>
<evidence type="ECO:0000313" key="9">
    <source>
        <dbReference type="EMBL" id="KAI3935428.1"/>
    </source>
</evidence>
<comment type="similarity">
    <text evidence="6">Belongs to the AP2/ERF transcription factor family. ERF subfamily.</text>
</comment>
<dbReference type="PANTHER" id="PTHR31194">
    <property type="entry name" value="SHN SHINE , DNA BINDING / TRANSCRIPTION FACTOR"/>
    <property type="match status" value="1"/>
</dbReference>
<dbReference type="PANTHER" id="PTHR31194:SF189">
    <property type="entry name" value="AP2_ERF DOMAIN-CONTAINING PROTEIN"/>
    <property type="match status" value="1"/>
</dbReference>
<evidence type="ECO:0000256" key="7">
    <source>
        <dbReference type="SAM" id="MobiDB-lite"/>
    </source>
</evidence>
<dbReference type="EMBL" id="JAJJMB010006268">
    <property type="protein sequence ID" value="KAI3935428.1"/>
    <property type="molecule type" value="Genomic_DNA"/>
</dbReference>
<keyword evidence="4" id="KW-0804">Transcription</keyword>
<protein>
    <recommendedName>
        <fullName evidence="8">AP2/ERF domain-containing protein</fullName>
    </recommendedName>
</protein>
<dbReference type="GO" id="GO:0003700">
    <property type="term" value="F:DNA-binding transcription factor activity"/>
    <property type="evidence" value="ECO:0007669"/>
    <property type="project" value="InterPro"/>
</dbReference>
<dbReference type="InterPro" id="IPR016177">
    <property type="entry name" value="DNA-bd_dom_sf"/>
</dbReference>
<dbReference type="GO" id="GO:0005634">
    <property type="term" value="C:nucleus"/>
    <property type="evidence" value="ECO:0007669"/>
    <property type="project" value="UniProtKB-SubCell"/>
</dbReference>
<reference evidence="9" key="1">
    <citation type="submission" date="2022-04" db="EMBL/GenBank/DDBJ databases">
        <title>A functionally conserved STORR gene fusion in Papaver species that diverged 16.8 million years ago.</title>
        <authorList>
            <person name="Catania T."/>
        </authorList>
    </citation>
    <scope>NUCLEOTIDE SEQUENCE</scope>
    <source>
        <strain evidence="9">S-188037</strain>
    </source>
</reference>